<dbReference type="Pfam" id="PF00651">
    <property type="entry name" value="BTB"/>
    <property type="match status" value="1"/>
</dbReference>
<proteinExistence type="predicted"/>
<accession>A0A5N5SZ39</accession>
<evidence type="ECO:0000313" key="3">
    <source>
        <dbReference type="Proteomes" id="UP000326759"/>
    </source>
</evidence>
<comment type="caution">
    <text evidence="2">The sequence shown here is derived from an EMBL/GenBank/DDBJ whole genome shotgun (WGS) entry which is preliminary data.</text>
</comment>
<dbReference type="SMART" id="SM00225">
    <property type="entry name" value="BTB"/>
    <property type="match status" value="1"/>
</dbReference>
<feature type="domain" description="BTB" evidence="1">
    <location>
        <begin position="25"/>
        <end position="90"/>
    </location>
</feature>
<dbReference type="Proteomes" id="UP000326759">
    <property type="component" value="Unassembled WGS sequence"/>
</dbReference>
<evidence type="ECO:0000313" key="2">
    <source>
        <dbReference type="EMBL" id="KAB7497940.1"/>
    </source>
</evidence>
<protein>
    <submittedName>
        <fullName evidence="2">Broad-complex core protein</fullName>
    </submittedName>
</protein>
<dbReference type="OrthoDB" id="10066781at2759"/>
<dbReference type="PROSITE" id="PS50097">
    <property type="entry name" value="BTB"/>
    <property type="match status" value="1"/>
</dbReference>
<dbReference type="AlphaFoldDB" id="A0A5N5SZ39"/>
<dbReference type="InterPro" id="IPR000210">
    <property type="entry name" value="BTB/POZ_dom"/>
</dbReference>
<reference evidence="2 3" key="1">
    <citation type="journal article" date="2019" name="PLoS Biol.">
        <title>Sex chromosomes control vertical transmission of feminizing Wolbachia symbionts in an isopod.</title>
        <authorList>
            <person name="Becking T."/>
            <person name="Chebbi M.A."/>
            <person name="Giraud I."/>
            <person name="Moumen B."/>
            <person name="Laverre T."/>
            <person name="Caubet Y."/>
            <person name="Peccoud J."/>
            <person name="Gilbert C."/>
            <person name="Cordaux R."/>
        </authorList>
    </citation>
    <scope>NUCLEOTIDE SEQUENCE [LARGE SCALE GENOMIC DNA]</scope>
    <source>
        <strain evidence="2">ANa2</strain>
        <tissue evidence="2">Whole body excluding digestive tract and cuticle</tissue>
    </source>
</reference>
<sequence length="785" mass="90050">MHETIKWTNHSTSILQNVKIKAPYTDAYLACSGKVYEVHRMILSSCSGYFQEIFKQTSTETPFIIMANIKSKFVEYLLSYMYKGEVNISEKEIEELLDAAEYFKVKGLSQAVLNKEPSSQSKYSRDFNASVISDLTFSPPRKKKKTNESFPSYSKKGQINAYEPYLHQGPFNYQTFQHPDPHIISKVQNYESNMNLTIPNVNSMHSQILWKEGGADMKRPDQMSAQVWNQHKTVQEGFGAELMNTLANSYSKGQEYHQTTDKTAELKEGEENFSGEDSLSDLSEMYSSDEDPVMASKIKKIVRKTYKNMLTKFKTQGSGFKGTSISLQGRTLITLSTVSKGDGRRHNARVNYCYFCNSPQTQIWRHIKNVHKSEPQVTRICELKGSNDQKQEIEFLRNMGNFYHNKEVLNAGNGELKVYRRLDNNTQLSFKDFIPCPKCLLFLSRSDLWRHYKYKCMPQSAAPNGRPTVGHLGHLLFMSSVILGIQGNFKKSEKKVITRLKTDEISDIAIKDEVIMHLGSNLFENVREDRFSVVEQSMRLSARILLYVRRRLNQHYLTLYQILRPSYFAYVSEAIDVLSRYLQTEEPNSLLASLSSPELAYQLTNLVRKCLAVKLGMALKAHNEEDKIETNSFVNSLDKLLAGFASFNGEDKNLNMLEVDMESEVVIVEDTGPADYVNEDMMWEGNRVFDRELHETVSALAEEVSISPPNARSVAALKRVPYTPTENEAIFKYFGELIDKGQMIKKEDIDRLFTSPTYAGELNNRSWKNIKYKVHNLIQKKNKQP</sequence>
<dbReference type="PANTHER" id="PTHR33480:SF1">
    <property type="entry name" value="TYR RECOMBINASE DOMAIN-CONTAINING PROTEIN"/>
    <property type="match status" value="1"/>
</dbReference>
<dbReference type="InterPro" id="IPR011333">
    <property type="entry name" value="SKP1/BTB/POZ_sf"/>
</dbReference>
<dbReference type="EMBL" id="SEYY01019742">
    <property type="protein sequence ID" value="KAB7497940.1"/>
    <property type="molecule type" value="Genomic_DNA"/>
</dbReference>
<evidence type="ECO:0000259" key="1">
    <source>
        <dbReference type="PROSITE" id="PS50097"/>
    </source>
</evidence>
<dbReference type="Gene3D" id="3.30.710.10">
    <property type="entry name" value="Potassium Channel Kv1.1, Chain A"/>
    <property type="match status" value="1"/>
</dbReference>
<dbReference type="SUPFAM" id="SSF54695">
    <property type="entry name" value="POZ domain"/>
    <property type="match status" value="1"/>
</dbReference>
<keyword evidence="3" id="KW-1185">Reference proteome</keyword>
<gene>
    <name evidence="2" type="primary">br_6</name>
    <name evidence="2" type="ORF">Anas_07791</name>
</gene>
<dbReference type="PANTHER" id="PTHR33480">
    <property type="entry name" value="SET DOMAIN-CONTAINING PROTEIN-RELATED"/>
    <property type="match status" value="1"/>
</dbReference>
<name>A0A5N5SZ39_9CRUS</name>
<dbReference type="CDD" id="cd18315">
    <property type="entry name" value="BTB_POZ_BAB-like"/>
    <property type="match status" value="1"/>
</dbReference>
<organism evidence="2 3">
    <name type="scientific">Armadillidium nasatum</name>
    <dbReference type="NCBI Taxonomy" id="96803"/>
    <lineage>
        <taxon>Eukaryota</taxon>
        <taxon>Metazoa</taxon>
        <taxon>Ecdysozoa</taxon>
        <taxon>Arthropoda</taxon>
        <taxon>Crustacea</taxon>
        <taxon>Multicrustacea</taxon>
        <taxon>Malacostraca</taxon>
        <taxon>Eumalacostraca</taxon>
        <taxon>Peracarida</taxon>
        <taxon>Isopoda</taxon>
        <taxon>Oniscidea</taxon>
        <taxon>Crinocheta</taxon>
        <taxon>Armadillidiidae</taxon>
        <taxon>Armadillidium</taxon>
    </lineage>
</organism>